<evidence type="ECO:0000259" key="3">
    <source>
        <dbReference type="Pfam" id="PF22666"/>
    </source>
</evidence>
<dbReference type="Gene3D" id="2.60.120.260">
    <property type="entry name" value="Galactose-binding domain-like"/>
    <property type="match status" value="1"/>
</dbReference>
<feature type="domain" description="Beta-mannosidase-like galactose-binding" evidence="3">
    <location>
        <begin position="14"/>
        <end position="54"/>
    </location>
</feature>
<protein>
    <recommendedName>
        <fullName evidence="3">Beta-mannosidase-like galactose-binding domain-containing protein</fullName>
    </recommendedName>
</protein>
<dbReference type="InterPro" id="IPR036156">
    <property type="entry name" value="Beta-gal/glucu_dom_sf"/>
</dbReference>
<evidence type="ECO:0000256" key="2">
    <source>
        <dbReference type="ARBA" id="ARBA00023295"/>
    </source>
</evidence>
<keyword evidence="2" id="KW-0326">Glycosidase</keyword>
<evidence type="ECO:0000313" key="4">
    <source>
        <dbReference type="EMBL" id="VUZ56171.1"/>
    </source>
</evidence>
<evidence type="ECO:0000256" key="1">
    <source>
        <dbReference type="ARBA" id="ARBA00022801"/>
    </source>
</evidence>
<dbReference type="AlphaFoldDB" id="A0A564Z9I4"/>
<dbReference type="GO" id="GO:0004567">
    <property type="term" value="F:beta-mannosidase activity"/>
    <property type="evidence" value="ECO:0007669"/>
    <property type="project" value="TreeGrafter"/>
</dbReference>
<evidence type="ECO:0000313" key="5">
    <source>
        <dbReference type="Proteomes" id="UP000321570"/>
    </source>
</evidence>
<dbReference type="EMBL" id="CABIJS010000699">
    <property type="protein sequence ID" value="VUZ56171.1"/>
    <property type="molecule type" value="Genomic_DNA"/>
</dbReference>
<dbReference type="GO" id="GO:0006516">
    <property type="term" value="P:glycoprotein catabolic process"/>
    <property type="evidence" value="ECO:0007669"/>
    <property type="project" value="TreeGrafter"/>
</dbReference>
<keyword evidence="1" id="KW-0378">Hydrolase</keyword>
<dbReference type="SUPFAM" id="SSF49303">
    <property type="entry name" value="beta-Galactosidase/glucuronidase domain"/>
    <property type="match status" value="1"/>
</dbReference>
<gene>
    <name evidence="4" type="ORF">WMSIL1_LOCUS13871</name>
</gene>
<reference evidence="4 5" key="1">
    <citation type="submission" date="2019-07" db="EMBL/GenBank/DDBJ databases">
        <authorList>
            <person name="Jastrzebski P J."/>
            <person name="Paukszto L."/>
            <person name="Jastrzebski P J."/>
        </authorList>
    </citation>
    <scope>NUCLEOTIDE SEQUENCE [LARGE SCALE GENOMIC DNA]</scope>
    <source>
        <strain evidence="4 5">WMS-il1</strain>
    </source>
</reference>
<proteinExistence type="predicted"/>
<name>A0A564Z9I4_HYMDI</name>
<dbReference type="PANTHER" id="PTHR43730">
    <property type="entry name" value="BETA-MANNOSIDASE"/>
    <property type="match status" value="1"/>
</dbReference>
<dbReference type="Proteomes" id="UP000321570">
    <property type="component" value="Unassembled WGS sequence"/>
</dbReference>
<dbReference type="InterPro" id="IPR054593">
    <property type="entry name" value="Beta-mannosidase-like_N2"/>
</dbReference>
<dbReference type="InterPro" id="IPR008979">
    <property type="entry name" value="Galactose-bd-like_sf"/>
</dbReference>
<sequence length="186" mass="20835">MAKSAYQKLAPNPPPPKCWPSTFNGECFINAVRTTQASFGWDWGPAFPIQGFWKTPVLRFNVLWLGDGVQFYPTLKGSTWKAGVSVEILGGDPNSKVCVIVKLGGGLMKNWEKRCVLIERNGTNVWMELPLNGNLSVVPWWPIGVHSGPQLYALMIQLRNEWGGYPLDSRSFNVGFRQVELIQVNI</sequence>
<dbReference type="Pfam" id="PF22666">
    <property type="entry name" value="Glyco_hydro_2_N2"/>
    <property type="match status" value="1"/>
</dbReference>
<organism evidence="4 5">
    <name type="scientific">Hymenolepis diminuta</name>
    <name type="common">Rat tapeworm</name>
    <dbReference type="NCBI Taxonomy" id="6216"/>
    <lineage>
        <taxon>Eukaryota</taxon>
        <taxon>Metazoa</taxon>
        <taxon>Spiralia</taxon>
        <taxon>Lophotrochozoa</taxon>
        <taxon>Platyhelminthes</taxon>
        <taxon>Cestoda</taxon>
        <taxon>Eucestoda</taxon>
        <taxon>Cyclophyllidea</taxon>
        <taxon>Hymenolepididae</taxon>
        <taxon>Hymenolepis</taxon>
    </lineage>
</organism>
<keyword evidence="5" id="KW-1185">Reference proteome</keyword>
<dbReference type="SUPFAM" id="SSF49785">
    <property type="entry name" value="Galactose-binding domain-like"/>
    <property type="match status" value="1"/>
</dbReference>
<accession>A0A564Z9I4</accession>
<dbReference type="PANTHER" id="PTHR43730:SF1">
    <property type="entry name" value="BETA-MANNOSIDASE"/>
    <property type="match status" value="1"/>
</dbReference>
<dbReference type="InterPro" id="IPR050887">
    <property type="entry name" value="Beta-mannosidase_GH2"/>
</dbReference>